<keyword evidence="2" id="KW-1185">Reference proteome</keyword>
<dbReference type="RefSeq" id="WP_215668213.1">
    <property type="nucleotide sequence ID" value="NZ_JAFJYC010000001.1"/>
</dbReference>
<organism evidence="1 2">
    <name type="scientific">Candidatus Sodalis endolongispinus</name>
    <dbReference type="NCBI Taxonomy" id="2812662"/>
    <lineage>
        <taxon>Bacteria</taxon>
        <taxon>Pseudomonadati</taxon>
        <taxon>Pseudomonadota</taxon>
        <taxon>Gammaproteobacteria</taxon>
        <taxon>Enterobacterales</taxon>
        <taxon>Bruguierivoracaceae</taxon>
        <taxon>Sodalis</taxon>
    </lineage>
</organism>
<comment type="caution">
    <text evidence="1">The sequence shown here is derived from an EMBL/GenBank/DDBJ whole genome shotgun (WGS) entry which is preliminary data.</text>
</comment>
<accession>A0ABS5Y7P4</accession>
<dbReference type="Proteomes" id="UP000811282">
    <property type="component" value="Unassembled WGS sequence"/>
</dbReference>
<reference evidence="1 2" key="1">
    <citation type="journal article" date="2021" name="Genome Biol. Evol.">
        <title>The evolution of interdependence in a four-way mealybug symbiosis.</title>
        <authorList>
            <person name="Garber A.I."/>
            <person name="Kupper M."/>
            <person name="Laetsch D.R."/>
            <person name="Weldon S.R."/>
            <person name="Ladinsky M.S."/>
            <person name="Bjorkman P.J."/>
            <person name="McCutcheon J.P."/>
        </authorList>
    </citation>
    <scope>NUCLEOTIDE SEQUENCE [LARGE SCALE GENOMIC DNA]</scope>
    <source>
        <strain evidence="1">SOD</strain>
    </source>
</reference>
<dbReference type="EMBL" id="JAFJYC010000001">
    <property type="protein sequence ID" value="MBT9431030.1"/>
    <property type="molecule type" value="Genomic_DNA"/>
</dbReference>
<proteinExistence type="predicted"/>
<evidence type="ECO:0000313" key="1">
    <source>
        <dbReference type="EMBL" id="MBT9431030.1"/>
    </source>
</evidence>
<evidence type="ECO:0000313" key="2">
    <source>
        <dbReference type="Proteomes" id="UP000811282"/>
    </source>
</evidence>
<gene>
    <name evidence="1" type="ORF">JZM24_00525</name>
</gene>
<protein>
    <submittedName>
        <fullName evidence="1">Uncharacterized protein</fullName>
    </submittedName>
</protein>
<sequence>MTVALEPGQAVVAQMIASRGRAKVEVEYLSHLDGLVAMNYGSPYNEHHFWGRDVASVLR</sequence>
<name>A0ABS5Y7P4_9GAMM</name>